<accession>A0A218XIL9</accession>
<reference evidence="3" key="1">
    <citation type="journal article" date="2017" name="Plant J.">
        <title>The pomegranate (Punica granatum L.) genome and the genomics of punicalagin biosynthesis.</title>
        <authorList>
            <person name="Qin G."/>
            <person name="Xu C."/>
            <person name="Ming R."/>
            <person name="Tang H."/>
            <person name="Guyot R."/>
            <person name="Kramer E.M."/>
            <person name="Hu Y."/>
            <person name="Yi X."/>
            <person name="Qi Y."/>
            <person name="Xu X."/>
            <person name="Gao Z."/>
            <person name="Pan H."/>
            <person name="Jian J."/>
            <person name="Tian Y."/>
            <person name="Yue Z."/>
            <person name="Xu Y."/>
        </authorList>
    </citation>
    <scope>NUCLEOTIDE SEQUENCE [LARGE SCALE GENOMIC DNA]</scope>
    <source>
        <strain evidence="3">cv. Dabenzi</strain>
    </source>
</reference>
<organism evidence="2 3">
    <name type="scientific">Punica granatum</name>
    <name type="common">Pomegranate</name>
    <dbReference type="NCBI Taxonomy" id="22663"/>
    <lineage>
        <taxon>Eukaryota</taxon>
        <taxon>Viridiplantae</taxon>
        <taxon>Streptophyta</taxon>
        <taxon>Embryophyta</taxon>
        <taxon>Tracheophyta</taxon>
        <taxon>Spermatophyta</taxon>
        <taxon>Magnoliopsida</taxon>
        <taxon>eudicotyledons</taxon>
        <taxon>Gunneridae</taxon>
        <taxon>Pentapetalae</taxon>
        <taxon>rosids</taxon>
        <taxon>malvids</taxon>
        <taxon>Myrtales</taxon>
        <taxon>Lythraceae</taxon>
        <taxon>Punica</taxon>
    </lineage>
</organism>
<feature type="region of interest" description="Disordered" evidence="1">
    <location>
        <begin position="1"/>
        <end position="66"/>
    </location>
</feature>
<comment type="caution">
    <text evidence="2">The sequence shown here is derived from an EMBL/GenBank/DDBJ whole genome shotgun (WGS) entry which is preliminary data.</text>
</comment>
<evidence type="ECO:0000313" key="3">
    <source>
        <dbReference type="Proteomes" id="UP000197138"/>
    </source>
</evidence>
<dbReference type="EMBL" id="MTKT01001357">
    <property type="protein sequence ID" value="OWM84529.1"/>
    <property type="molecule type" value="Genomic_DNA"/>
</dbReference>
<dbReference type="AlphaFoldDB" id="A0A218XIL9"/>
<protein>
    <submittedName>
        <fullName evidence="2">Uncharacterized protein</fullName>
    </submittedName>
</protein>
<evidence type="ECO:0000313" key="2">
    <source>
        <dbReference type="EMBL" id="OWM84529.1"/>
    </source>
</evidence>
<sequence length="66" mass="7326">MAEPKGSNLQKSKKNKRLSISQQAQRAQGARDGHSDLEKLGKGLDSSHRDLRSVQQPRKTGKTTKQ</sequence>
<proteinExistence type="predicted"/>
<name>A0A218XIL9_PUNGR</name>
<gene>
    <name evidence="2" type="ORF">CDL15_Pgr000969</name>
</gene>
<feature type="compositionally biased region" description="Basic and acidic residues" evidence="1">
    <location>
        <begin position="29"/>
        <end position="52"/>
    </location>
</feature>
<dbReference type="Proteomes" id="UP000197138">
    <property type="component" value="Unassembled WGS sequence"/>
</dbReference>
<evidence type="ECO:0000256" key="1">
    <source>
        <dbReference type="SAM" id="MobiDB-lite"/>
    </source>
</evidence>